<protein>
    <submittedName>
        <fullName evidence="1">Uncharacterized protein</fullName>
    </submittedName>
</protein>
<dbReference type="EMBL" id="LN890962">
    <property type="protein sequence ID" value="CUS14140.1"/>
    <property type="molecule type" value="Genomic_DNA"/>
</dbReference>
<keyword evidence="2" id="KW-1185">Reference proteome</keyword>
<reference evidence="1" key="1">
    <citation type="submission" date="2015-10" db="EMBL/GenBank/DDBJ databases">
        <authorList>
            <person name="Regsiter A."/>
            <person name="william w."/>
        </authorList>
    </citation>
    <scope>NUCLEOTIDE SEQUENCE</scope>
    <source>
        <strain evidence="1">Montdore</strain>
    </source>
</reference>
<evidence type="ECO:0000313" key="1">
    <source>
        <dbReference type="EMBL" id="CUS14140.1"/>
    </source>
</evidence>
<organism evidence="1 2">
    <name type="scientific">Tuber aestivum</name>
    <name type="common">summer truffle</name>
    <dbReference type="NCBI Taxonomy" id="59557"/>
    <lineage>
        <taxon>Eukaryota</taxon>
        <taxon>Fungi</taxon>
        <taxon>Dikarya</taxon>
        <taxon>Ascomycota</taxon>
        <taxon>Pezizomycotina</taxon>
        <taxon>Pezizomycetes</taxon>
        <taxon>Pezizales</taxon>
        <taxon>Tuberaceae</taxon>
        <taxon>Tuber</taxon>
    </lineage>
</organism>
<dbReference type="AlphaFoldDB" id="A0A292Q5X9"/>
<evidence type="ECO:0000313" key="2">
    <source>
        <dbReference type="Proteomes" id="UP001412239"/>
    </source>
</evidence>
<sequence length="203" mass="21556">MTTPDSMAPPRTRLELVDIAVTKAVVALTIFTNYDFAFGIESVPIYGWELNSEAVETPRILSGKEEKGTEVPGKLCSNPSPGFGVLLAGAIGRCKDGESGMCGSRQTTASPHVTPTVHLRSHPNARSGGGSMVVLVTGGAGKTCCKVPEGYGFEDVMTLGDLIVPFSRLIEKARQLPVIAVDAIFVFAEGRIGVAMHRSLFIY</sequence>
<proteinExistence type="predicted"/>
<gene>
    <name evidence="1" type="ORF">GSTUAT00001870001</name>
</gene>
<dbReference type="Proteomes" id="UP001412239">
    <property type="component" value="Unassembled WGS sequence"/>
</dbReference>
<name>A0A292Q5X9_9PEZI</name>
<accession>A0A292Q5X9</accession>